<accession>A0A1I7Z227</accession>
<feature type="compositionally biased region" description="Basic residues" evidence="1">
    <location>
        <begin position="218"/>
        <end position="234"/>
    </location>
</feature>
<dbReference type="AlphaFoldDB" id="A0A1I7Z227"/>
<feature type="region of interest" description="Disordered" evidence="1">
    <location>
        <begin position="129"/>
        <end position="240"/>
    </location>
</feature>
<organism evidence="2 3">
    <name type="scientific">Steinernema glaseri</name>
    <dbReference type="NCBI Taxonomy" id="37863"/>
    <lineage>
        <taxon>Eukaryota</taxon>
        <taxon>Metazoa</taxon>
        <taxon>Ecdysozoa</taxon>
        <taxon>Nematoda</taxon>
        <taxon>Chromadorea</taxon>
        <taxon>Rhabditida</taxon>
        <taxon>Tylenchina</taxon>
        <taxon>Panagrolaimomorpha</taxon>
        <taxon>Strongyloidoidea</taxon>
        <taxon>Steinernematidae</taxon>
        <taxon>Steinernema</taxon>
    </lineage>
</organism>
<evidence type="ECO:0000313" key="2">
    <source>
        <dbReference type="Proteomes" id="UP000095287"/>
    </source>
</evidence>
<sequence length="268" mass="28152">MHLGGGMAIATPLLKGKQSSLKIPSLQPGGRTALGMLAVGGRVSRDFALKGRQYLVKVSHFMRRLAFATTTTVGNPSEGWRGNGLGGRDAFPYGRIGGPPGGRRQFESDPTEYDVNGEGRREGMGAFRGRGQLGAGSSNDELNGNTNGGRRYNFGDSGARRGNGLGGNGASANGRIGGAPGGRREFGADPIEGENDNAESGRKYPFAGSRGPFDGNRGGRRGGRGRHGKRHRHCNGTTEAPSIFRRDHDYCIPPVIASITTPSEVLSS</sequence>
<evidence type="ECO:0000256" key="1">
    <source>
        <dbReference type="SAM" id="MobiDB-lite"/>
    </source>
</evidence>
<reference evidence="3" key="1">
    <citation type="submission" date="2016-11" db="UniProtKB">
        <authorList>
            <consortium name="WormBaseParasite"/>
        </authorList>
    </citation>
    <scope>IDENTIFICATION</scope>
</reference>
<feature type="compositionally biased region" description="Gly residues" evidence="1">
    <location>
        <begin position="161"/>
        <end position="181"/>
    </location>
</feature>
<name>A0A1I7Z227_9BILA</name>
<dbReference type="WBParaSite" id="L893_g22137.t1">
    <property type="protein sequence ID" value="L893_g22137.t1"/>
    <property type="gene ID" value="L893_g22137"/>
</dbReference>
<feature type="region of interest" description="Disordered" evidence="1">
    <location>
        <begin position="76"/>
        <end position="110"/>
    </location>
</feature>
<feature type="compositionally biased region" description="Polar residues" evidence="1">
    <location>
        <begin position="135"/>
        <end position="145"/>
    </location>
</feature>
<dbReference type="Proteomes" id="UP000095287">
    <property type="component" value="Unplaced"/>
</dbReference>
<protein>
    <submittedName>
        <fullName evidence="3">'chromo' domain containing protein</fullName>
    </submittedName>
</protein>
<proteinExistence type="predicted"/>
<evidence type="ECO:0000313" key="3">
    <source>
        <dbReference type="WBParaSite" id="L893_g22137.t1"/>
    </source>
</evidence>
<keyword evidence="2" id="KW-1185">Reference proteome</keyword>